<dbReference type="OrthoDB" id="4546241at2"/>
<gene>
    <name evidence="1" type="ORF">HMPREF1162_1133</name>
</gene>
<evidence type="ECO:0000313" key="2">
    <source>
        <dbReference type="Proteomes" id="UP000007832"/>
    </source>
</evidence>
<comment type="caution">
    <text evidence="1">The sequence shown here is derived from an EMBL/GenBank/DDBJ whole genome shotgun (WGS) entry which is preliminary data.</text>
</comment>
<organism evidence="1 2">
    <name type="scientific">[Propionibacterium] namnetense SK182B-JCVI</name>
    <dbReference type="NCBI Taxonomy" id="1051006"/>
    <lineage>
        <taxon>Bacteria</taxon>
        <taxon>Bacillati</taxon>
        <taxon>Actinomycetota</taxon>
        <taxon>Actinomycetes</taxon>
        <taxon>Propionibacteriales</taxon>
        <taxon>Propionibacteriaceae</taxon>
        <taxon>Cutibacterium</taxon>
    </lineage>
</organism>
<sequence>MGQKLSWLLADEEAGRLYRRRPGLVAFVDESYRALSEGSAYIMTGVIADTSQFNDYRRGLVENLQSNTFHAVAARANNPMGIDDVDVVNTLVQQRSDVLASVMVGTQDLEDDDVKSQVRQQVLGALARQLHESWGVNTIVADHLVDGDRQREDEVTMRRVRDAGVPVELLHSHPGREKMLWTADATAWAVSVTCWCRGPGSGKTGSAFWLTGSPSWMLLPGAPCRAPCLALAMRTAGGRCFVGLFTTAPGPSTAPDSRRRSTLVRLVWFRLNVVSRAGRSPRCHGHGLIVVGICEEE</sequence>
<dbReference type="Proteomes" id="UP000007832">
    <property type="component" value="Unassembled WGS sequence"/>
</dbReference>
<name>F9NV00_9ACTN</name>
<reference evidence="1 2" key="1">
    <citation type="submission" date="2011-07" db="EMBL/GenBank/DDBJ databases">
        <title>Genome Sequence of Propionibacterium acnes SK182B-JCVI.</title>
        <authorList>
            <person name="Durkin A.S."/>
            <person name="Madupu R."/>
            <person name="Hostetler J."/>
            <person name="Radune D."/>
            <person name="Torralba M."/>
            <person name="Methe B."/>
            <person name="Sutton G."/>
            <person name="Strausberg R.L."/>
            <person name="Nelson K.E."/>
        </authorList>
    </citation>
    <scope>NUCLEOTIDE SEQUENCE [LARGE SCALE GENOMIC DNA]</scope>
    <source>
        <strain evidence="1 2">SK182B-JCVI</strain>
    </source>
</reference>
<proteinExistence type="predicted"/>
<feature type="non-terminal residue" evidence="1">
    <location>
        <position position="297"/>
    </location>
</feature>
<accession>F9NV00</accession>
<evidence type="ECO:0000313" key="1">
    <source>
        <dbReference type="EMBL" id="EGR97194.1"/>
    </source>
</evidence>
<dbReference type="EMBL" id="AFUN01000024">
    <property type="protein sequence ID" value="EGR97194.1"/>
    <property type="molecule type" value="Genomic_DNA"/>
</dbReference>
<dbReference type="AlphaFoldDB" id="F9NV00"/>
<protein>
    <submittedName>
        <fullName evidence="1">Uncharacterized protein</fullName>
    </submittedName>
</protein>